<dbReference type="NCBIfam" id="NF033545">
    <property type="entry name" value="transpos_IS630"/>
    <property type="match status" value="1"/>
</dbReference>
<evidence type="ECO:0000259" key="1">
    <source>
        <dbReference type="PROSITE" id="PS50994"/>
    </source>
</evidence>
<dbReference type="SUPFAM" id="SSF53098">
    <property type="entry name" value="Ribonuclease H-like"/>
    <property type="match status" value="1"/>
</dbReference>
<dbReference type="Gene3D" id="3.30.420.10">
    <property type="entry name" value="Ribonuclease H-like superfamily/Ribonuclease H"/>
    <property type="match status" value="1"/>
</dbReference>
<dbReference type="EMBL" id="JH660633">
    <property type="protein sequence ID" value="EIM31087.1"/>
    <property type="molecule type" value="Genomic_DNA"/>
</dbReference>
<dbReference type="GO" id="GO:0015074">
    <property type="term" value="P:DNA integration"/>
    <property type="evidence" value="ECO:0007669"/>
    <property type="project" value="InterPro"/>
</dbReference>
<dbReference type="AlphaFoldDB" id="I4Z4E5"/>
<dbReference type="PROSITE" id="PS50994">
    <property type="entry name" value="INTEGRASE"/>
    <property type="match status" value="1"/>
</dbReference>
<reference evidence="2 3" key="1">
    <citation type="submission" date="2012-02" db="EMBL/GenBank/DDBJ databases">
        <title>Improved High-Quality Draft sequence of Microvirga sp. WSM3557.</title>
        <authorList>
            <consortium name="US DOE Joint Genome Institute"/>
            <person name="Lucas S."/>
            <person name="Han J."/>
            <person name="Lapidus A."/>
            <person name="Cheng J.-F."/>
            <person name="Goodwin L."/>
            <person name="Pitluck S."/>
            <person name="Peters L."/>
            <person name="Zhang X."/>
            <person name="Detter J.C."/>
            <person name="Han C."/>
            <person name="Tapia R."/>
            <person name="Land M."/>
            <person name="Hauser L."/>
            <person name="Kyrpides N."/>
            <person name="Ivanova N."/>
            <person name="Pagani I."/>
            <person name="Brau L."/>
            <person name="Yates R."/>
            <person name="O'Hara G."/>
            <person name="Rui T."/>
            <person name="Howieson J."/>
            <person name="Reeve W."/>
            <person name="Woyke T."/>
        </authorList>
    </citation>
    <scope>NUCLEOTIDE SEQUENCE [LARGE SCALE GENOMIC DNA]</scope>
    <source>
        <strain evidence="2 3">WSM3557</strain>
    </source>
</reference>
<dbReference type="Proteomes" id="UP000003947">
    <property type="component" value="Unassembled WGS sequence"/>
</dbReference>
<dbReference type="InterPro" id="IPR012337">
    <property type="entry name" value="RNaseH-like_sf"/>
</dbReference>
<gene>
    <name evidence="2" type="ORF">MicloDRAFT_00000750</name>
</gene>
<dbReference type="STRING" id="864069.MicloDRAFT_00000750"/>
<keyword evidence="3" id="KW-1185">Reference proteome</keyword>
<dbReference type="InterPro" id="IPR038717">
    <property type="entry name" value="Tc1-like_DDE_dom"/>
</dbReference>
<name>I4Z4E5_9HYPH</name>
<dbReference type="Pfam" id="PF13358">
    <property type="entry name" value="DDE_3"/>
    <property type="match status" value="1"/>
</dbReference>
<proteinExistence type="predicted"/>
<feature type="domain" description="Integrase catalytic" evidence="1">
    <location>
        <begin position="30"/>
        <end position="197"/>
    </location>
</feature>
<organism evidence="2 3">
    <name type="scientific">Microvirga lotononidis</name>
    <dbReference type="NCBI Taxonomy" id="864069"/>
    <lineage>
        <taxon>Bacteria</taxon>
        <taxon>Pseudomonadati</taxon>
        <taxon>Pseudomonadota</taxon>
        <taxon>Alphaproteobacteria</taxon>
        <taxon>Hyphomicrobiales</taxon>
        <taxon>Methylobacteriaceae</taxon>
        <taxon>Microvirga</taxon>
    </lineage>
</organism>
<dbReference type="InterPro" id="IPR047655">
    <property type="entry name" value="Transpos_IS630-like"/>
</dbReference>
<evidence type="ECO:0000313" key="2">
    <source>
        <dbReference type="EMBL" id="EIM31087.1"/>
    </source>
</evidence>
<dbReference type="PATRIC" id="fig|864069.3.peg.79"/>
<dbReference type="HOGENOM" id="CLU_083035_0_0_5"/>
<dbReference type="InterPro" id="IPR001584">
    <property type="entry name" value="Integrase_cat-core"/>
</dbReference>
<protein>
    <submittedName>
        <fullName evidence="2">Transposase</fullName>
    </submittedName>
</protein>
<sequence>MDRAGLRRKLLKAQAEAGDIVLLFGDESEALTHPYLAHAWAKKGADLRIPAPGQAAKVAMLGVLDWAPRDLIVRTSRSKRSADFIALLDQIDRQYGPMPGRAQKPIVLVLDNGPIHTSKATRAALAERASWLTVEWLPKYAPELNDIEELWRDLKQHHLAHQTFSGPESLDAAIHQATMKLNRERNRHPLPNHRIAA</sequence>
<dbReference type="InterPro" id="IPR036397">
    <property type="entry name" value="RNaseH_sf"/>
</dbReference>
<dbReference type="GO" id="GO:0003676">
    <property type="term" value="F:nucleic acid binding"/>
    <property type="evidence" value="ECO:0007669"/>
    <property type="project" value="InterPro"/>
</dbReference>
<accession>I4Z4E5</accession>
<dbReference type="eggNOG" id="COG3335">
    <property type="taxonomic scope" value="Bacteria"/>
</dbReference>
<evidence type="ECO:0000313" key="3">
    <source>
        <dbReference type="Proteomes" id="UP000003947"/>
    </source>
</evidence>